<organism evidence="7 8">
    <name type="scientific">Olpidium bornovanus</name>
    <dbReference type="NCBI Taxonomy" id="278681"/>
    <lineage>
        <taxon>Eukaryota</taxon>
        <taxon>Fungi</taxon>
        <taxon>Fungi incertae sedis</taxon>
        <taxon>Olpidiomycota</taxon>
        <taxon>Olpidiomycotina</taxon>
        <taxon>Olpidiomycetes</taxon>
        <taxon>Olpidiales</taxon>
        <taxon>Olpidiaceae</taxon>
        <taxon>Olpidium</taxon>
    </lineage>
</organism>
<keyword evidence="5" id="KW-0206">Cytoskeleton</keyword>
<dbReference type="PANTHER" id="PTHR11501:SF18">
    <property type="entry name" value="MICROTUBULE-ASSOCIATED PROTEIN"/>
    <property type="match status" value="1"/>
</dbReference>
<evidence type="ECO:0000313" key="7">
    <source>
        <dbReference type="EMBL" id="KAG5463135.1"/>
    </source>
</evidence>
<dbReference type="InterPro" id="IPR001084">
    <property type="entry name" value="MAP_tubulin-bd_rpt"/>
</dbReference>
<dbReference type="GO" id="GO:0005856">
    <property type="term" value="C:cytoskeleton"/>
    <property type="evidence" value="ECO:0007669"/>
    <property type="project" value="UniProtKB-SubCell"/>
</dbReference>
<evidence type="ECO:0008006" key="9">
    <source>
        <dbReference type="Google" id="ProtNLM"/>
    </source>
</evidence>
<reference evidence="7 8" key="1">
    <citation type="journal article" name="Sci. Rep.">
        <title>Genome-scale phylogenetic analyses confirm Olpidium as the closest living zoosporic fungus to the non-flagellated, terrestrial fungi.</title>
        <authorList>
            <person name="Chang Y."/>
            <person name="Rochon D."/>
            <person name="Sekimoto S."/>
            <person name="Wang Y."/>
            <person name="Chovatia M."/>
            <person name="Sandor L."/>
            <person name="Salamov A."/>
            <person name="Grigoriev I.V."/>
            <person name="Stajich J.E."/>
            <person name="Spatafora J.W."/>
        </authorList>
    </citation>
    <scope>NUCLEOTIDE SEQUENCE [LARGE SCALE GENOMIC DNA]</scope>
    <source>
        <strain evidence="7">S191</strain>
    </source>
</reference>
<dbReference type="InterPro" id="IPR027324">
    <property type="entry name" value="MAP2/MAP4/Tau"/>
</dbReference>
<protein>
    <recommendedName>
        <fullName evidence="9">Microtubule-associated protein</fullName>
    </recommendedName>
</protein>
<name>A0A8H8A1A9_9FUNG</name>
<proteinExistence type="predicted"/>
<keyword evidence="8" id="KW-1185">Reference proteome</keyword>
<evidence type="ECO:0000256" key="4">
    <source>
        <dbReference type="ARBA" id="ARBA00022737"/>
    </source>
</evidence>
<evidence type="ECO:0000256" key="1">
    <source>
        <dbReference type="ARBA" id="ARBA00004245"/>
    </source>
</evidence>
<keyword evidence="3" id="KW-0597">Phosphoprotein</keyword>
<evidence type="ECO:0000313" key="8">
    <source>
        <dbReference type="Proteomes" id="UP000673691"/>
    </source>
</evidence>
<evidence type="ECO:0000256" key="5">
    <source>
        <dbReference type="ARBA" id="ARBA00023212"/>
    </source>
</evidence>
<feature type="non-terminal residue" evidence="7">
    <location>
        <position position="1"/>
    </location>
</feature>
<comment type="subcellular location">
    <subcellularLocation>
        <location evidence="1">Cytoplasm</location>
        <location evidence="1">Cytoskeleton</location>
    </subcellularLocation>
</comment>
<dbReference type="Proteomes" id="UP000673691">
    <property type="component" value="Unassembled WGS sequence"/>
</dbReference>
<evidence type="ECO:0000256" key="3">
    <source>
        <dbReference type="ARBA" id="ARBA00022553"/>
    </source>
</evidence>
<evidence type="ECO:0000256" key="2">
    <source>
        <dbReference type="ARBA" id="ARBA00022490"/>
    </source>
</evidence>
<dbReference type="GO" id="GO:0000226">
    <property type="term" value="P:microtubule cytoskeleton organization"/>
    <property type="evidence" value="ECO:0007669"/>
    <property type="project" value="TreeGrafter"/>
</dbReference>
<dbReference type="AlphaFoldDB" id="A0A8H8A1A9"/>
<dbReference type="GO" id="GO:0008017">
    <property type="term" value="F:microtubule binding"/>
    <property type="evidence" value="ECO:0007669"/>
    <property type="project" value="InterPro"/>
</dbReference>
<keyword evidence="4" id="KW-0677">Repeat</keyword>
<dbReference type="PROSITE" id="PS51491">
    <property type="entry name" value="TAU_MAP_2"/>
    <property type="match status" value="1"/>
</dbReference>
<sequence length="156" mass="17119">PGGGDVKIHSRPVDFDRQAESKVDSRNEGYVRQGGDVKIFSEKMDFKRARSKVGSLENINYTPHGGDKKIFNQVRKQTIGRLFCDEARRWKRGSAGGGMGAAAAAAAAAARSDLPERFAFPAPRTHFRARASLTAIPCRVRTRTALPAFSKPVVYK</sequence>
<dbReference type="Pfam" id="PF00418">
    <property type="entry name" value="Tubulin-binding"/>
    <property type="match status" value="1"/>
</dbReference>
<keyword evidence="2" id="KW-0963">Cytoplasm</keyword>
<evidence type="ECO:0000256" key="6">
    <source>
        <dbReference type="SAM" id="MobiDB-lite"/>
    </source>
</evidence>
<dbReference type="PANTHER" id="PTHR11501">
    <property type="entry name" value="MICROTUBULE-ASSOCIATED PROTEIN"/>
    <property type="match status" value="1"/>
</dbReference>
<comment type="caution">
    <text evidence="7">The sequence shown here is derived from an EMBL/GenBank/DDBJ whole genome shotgun (WGS) entry which is preliminary data.</text>
</comment>
<feature type="region of interest" description="Disordered" evidence="6">
    <location>
        <begin position="1"/>
        <end position="28"/>
    </location>
</feature>
<gene>
    <name evidence="7" type="ORF">BJ554DRAFT_1543</name>
</gene>
<dbReference type="OrthoDB" id="206213at2759"/>
<dbReference type="EMBL" id="JAEFCI010001089">
    <property type="protein sequence ID" value="KAG5463135.1"/>
    <property type="molecule type" value="Genomic_DNA"/>
</dbReference>
<accession>A0A8H8A1A9</accession>